<keyword evidence="3 6" id="KW-0812">Transmembrane</keyword>
<evidence type="ECO:0000313" key="8">
    <source>
        <dbReference type="Proteomes" id="UP001458415"/>
    </source>
</evidence>
<organism evidence="7 8">
    <name type="scientific">Streptomyces carpinensis</name>
    <dbReference type="NCBI Taxonomy" id="66369"/>
    <lineage>
        <taxon>Bacteria</taxon>
        <taxon>Bacillati</taxon>
        <taxon>Actinomycetota</taxon>
        <taxon>Actinomycetes</taxon>
        <taxon>Kitasatosporales</taxon>
        <taxon>Streptomycetaceae</taxon>
        <taxon>Streptomyces</taxon>
    </lineage>
</organism>
<keyword evidence="5 6" id="KW-0472">Membrane</keyword>
<comment type="caution">
    <text evidence="7">The sequence shown here is derived from an EMBL/GenBank/DDBJ whole genome shotgun (WGS) entry which is preliminary data.</text>
</comment>
<sequence>LGAQALWQHRGAALAASADTGPAAVGSPWRTGLVSNVLNPKIAVFYTGLLPALAPPHLPAAWAMTLLVLLHTALTLAWLGSYVFLLSKAGPVLHEPRIRRLLGRTTGIALIGFGLAIATTSG</sequence>
<dbReference type="Pfam" id="PF01810">
    <property type="entry name" value="LysE"/>
    <property type="match status" value="1"/>
</dbReference>
<dbReference type="EMBL" id="JBEPCU010001217">
    <property type="protein sequence ID" value="MER6983021.1"/>
    <property type="molecule type" value="Genomic_DNA"/>
</dbReference>
<dbReference type="InterPro" id="IPR001123">
    <property type="entry name" value="LeuE-type"/>
</dbReference>
<evidence type="ECO:0000256" key="2">
    <source>
        <dbReference type="ARBA" id="ARBA00022475"/>
    </source>
</evidence>
<protein>
    <submittedName>
        <fullName evidence="7">LysE family transporter</fullName>
    </submittedName>
</protein>
<proteinExistence type="predicted"/>
<keyword evidence="8" id="KW-1185">Reference proteome</keyword>
<reference evidence="7 8" key="1">
    <citation type="submission" date="2024-06" db="EMBL/GenBank/DDBJ databases">
        <title>The Natural Products Discovery Center: Release of the First 8490 Sequenced Strains for Exploring Actinobacteria Biosynthetic Diversity.</title>
        <authorList>
            <person name="Kalkreuter E."/>
            <person name="Kautsar S.A."/>
            <person name="Yang D."/>
            <person name="Bader C.D."/>
            <person name="Teijaro C.N."/>
            <person name="Fluegel L."/>
            <person name="Davis C.M."/>
            <person name="Simpson J.R."/>
            <person name="Lauterbach L."/>
            <person name="Steele A.D."/>
            <person name="Gui C."/>
            <person name="Meng S."/>
            <person name="Li G."/>
            <person name="Viehrig K."/>
            <person name="Ye F."/>
            <person name="Su P."/>
            <person name="Kiefer A.F."/>
            <person name="Nichols A."/>
            <person name="Cepeda A.J."/>
            <person name="Yan W."/>
            <person name="Fan B."/>
            <person name="Jiang Y."/>
            <person name="Adhikari A."/>
            <person name="Zheng C.-J."/>
            <person name="Schuster L."/>
            <person name="Cowan T.M."/>
            <person name="Smanski M.J."/>
            <person name="Chevrette M.G."/>
            <person name="De Carvalho L.P.S."/>
            <person name="Shen B."/>
        </authorList>
    </citation>
    <scope>NUCLEOTIDE SEQUENCE [LARGE SCALE GENOMIC DNA]</scope>
    <source>
        <strain evidence="7 8">NPDC000634</strain>
    </source>
</reference>
<feature type="transmembrane region" description="Helical" evidence="6">
    <location>
        <begin position="101"/>
        <end position="119"/>
    </location>
</feature>
<comment type="subcellular location">
    <subcellularLocation>
        <location evidence="1">Cell membrane</location>
        <topology evidence="1">Multi-pass membrane protein</topology>
    </subcellularLocation>
</comment>
<dbReference type="PANTHER" id="PTHR30086">
    <property type="entry name" value="ARGININE EXPORTER PROTEIN ARGO"/>
    <property type="match status" value="1"/>
</dbReference>
<feature type="transmembrane region" description="Helical" evidence="6">
    <location>
        <begin position="60"/>
        <end position="80"/>
    </location>
</feature>
<evidence type="ECO:0000256" key="3">
    <source>
        <dbReference type="ARBA" id="ARBA00022692"/>
    </source>
</evidence>
<dbReference type="PANTHER" id="PTHR30086:SF20">
    <property type="entry name" value="ARGININE EXPORTER PROTEIN ARGO-RELATED"/>
    <property type="match status" value="1"/>
</dbReference>
<name>A0ABV1WFQ0_9ACTN</name>
<evidence type="ECO:0000256" key="5">
    <source>
        <dbReference type="ARBA" id="ARBA00023136"/>
    </source>
</evidence>
<evidence type="ECO:0000313" key="7">
    <source>
        <dbReference type="EMBL" id="MER6983021.1"/>
    </source>
</evidence>
<feature type="non-terminal residue" evidence="7">
    <location>
        <position position="1"/>
    </location>
</feature>
<evidence type="ECO:0000256" key="6">
    <source>
        <dbReference type="SAM" id="Phobius"/>
    </source>
</evidence>
<keyword evidence="2" id="KW-1003">Cell membrane</keyword>
<gene>
    <name evidence="7" type="ORF">ABT317_40205</name>
</gene>
<evidence type="ECO:0000256" key="4">
    <source>
        <dbReference type="ARBA" id="ARBA00022989"/>
    </source>
</evidence>
<evidence type="ECO:0000256" key="1">
    <source>
        <dbReference type="ARBA" id="ARBA00004651"/>
    </source>
</evidence>
<accession>A0ABV1WFQ0</accession>
<dbReference type="Proteomes" id="UP001458415">
    <property type="component" value="Unassembled WGS sequence"/>
</dbReference>
<keyword evidence="4 6" id="KW-1133">Transmembrane helix</keyword>